<dbReference type="Proteomes" id="UP000037510">
    <property type="component" value="Unassembled WGS sequence"/>
</dbReference>
<protein>
    <submittedName>
        <fullName evidence="1">Uncharacterized protein</fullName>
    </submittedName>
</protein>
<organism evidence="1 2">
    <name type="scientific">Operophtera brumata</name>
    <name type="common">Winter moth</name>
    <name type="synonym">Phalaena brumata</name>
    <dbReference type="NCBI Taxonomy" id="104452"/>
    <lineage>
        <taxon>Eukaryota</taxon>
        <taxon>Metazoa</taxon>
        <taxon>Ecdysozoa</taxon>
        <taxon>Arthropoda</taxon>
        <taxon>Hexapoda</taxon>
        <taxon>Insecta</taxon>
        <taxon>Pterygota</taxon>
        <taxon>Neoptera</taxon>
        <taxon>Endopterygota</taxon>
        <taxon>Lepidoptera</taxon>
        <taxon>Glossata</taxon>
        <taxon>Ditrysia</taxon>
        <taxon>Geometroidea</taxon>
        <taxon>Geometridae</taxon>
        <taxon>Larentiinae</taxon>
        <taxon>Operophtera</taxon>
    </lineage>
</organism>
<comment type="caution">
    <text evidence="1">The sequence shown here is derived from an EMBL/GenBank/DDBJ whole genome shotgun (WGS) entry which is preliminary data.</text>
</comment>
<dbReference type="AlphaFoldDB" id="A0A0L7L1K8"/>
<dbReference type="EMBL" id="JTDY01003531">
    <property type="protein sequence ID" value="KOB69393.1"/>
    <property type="molecule type" value="Genomic_DNA"/>
</dbReference>
<gene>
    <name evidence="1" type="ORF">OBRU01_16984</name>
</gene>
<sequence length="72" mass="8497">MKHTMNIMLHMKELVSAADWLRKINETAAIYNWQEKQIIYLALPKLSGLAKRWYEGLKSVDFTWESVARTDL</sequence>
<keyword evidence="2" id="KW-1185">Reference proteome</keyword>
<reference evidence="1 2" key="1">
    <citation type="journal article" date="2015" name="Genome Biol. Evol.">
        <title>The genome of winter moth (Operophtera brumata) provides a genomic perspective on sexual dimorphism and phenology.</title>
        <authorList>
            <person name="Derks M.F."/>
            <person name="Smit S."/>
            <person name="Salis L."/>
            <person name="Schijlen E."/>
            <person name="Bossers A."/>
            <person name="Mateman C."/>
            <person name="Pijl A.S."/>
            <person name="de Ridder D."/>
            <person name="Groenen M.A."/>
            <person name="Visser M.E."/>
            <person name="Megens H.J."/>
        </authorList>
    </citation>
    <scope>NUCLEOTIDE SEQUENCE [LARGE SCALE GENOMIC DNA]</scope>
    <source>
        <strain evidence="1">WM2013NL</strain>
        <tissue evidence="1">Head and thorax</tissue>
    </source>
</reference>
<evidence type="ECO:0000313" key="1">
    <source>
        <dbReference type="EMBL" id="KOB69393.1"/>
    </source>
</evidence>
<evidence type="ECO:0000313" key="2">
    <source>
        <dbReference type="Proteomes" id="UP000037510"/>
    </source>
</evidence>
<proteinExistence type="predicted"/>
<accession>A0A0L7L1K8</accession>
<name>A0A0L7L1K8_OPEBR</name>